<proteinExistence type="inferred from homology"/>
<dbReference type="CDD" id="cd10430">
    <property type="entry name" value="BI-1"/>
    <property type="match status" value="1"/>
</dbReference>
<evidence type="ECO:0000256" key="6">
    <source>
        <dbReference type="ARBA" id="ARBA00023136"/>
    </source>
</evidence>
<name>A0AAV8PFM8_ENSVE</name>
<evidence type="ECO:0000256" key="3">
    <source>
        <dbReference type="ARBA" id="ARBA00022692"/>
    </source>
</evidence>
<dbReference type="PROSITE" id="PS01243">
    <property type="entry name" value="BI1"/>
    <property type="match status" value="1"/>
</dbReference>
<feature type="transmembrane region" description="Helical" evidence="7">
    <location>
        <begin position="223"/>
        <end position="248"/>
    </location>
</feature>
<evidence type="ECO:0000256" key="2">
    <source>
        <dbReference type="ARBA" id="ARBA00010350"/>
    </source>
</evidence>
<dbReference type="PANTHER" id="PTHR23291:SF32">
    <property type="entry name" value="BAX INHIBITOR 1"/>
    <property type="match status" value="1"/>
</dbReference>
<accession>A0AAV8PFM8</accession>
<sequence>MGGQRGERSLWRPIKLTDVVREQAICQFVSPRPSRWFLFVRRLLSSREKENTWEMDSFFRSRSKPSFGSSWSYDSLKNLRHIQPAVQNHLKLVYLTLCCALAASAVGAYLHILTNIGGVITMLGCLVSTVWLLLSTPPHEERKRFGFLMAASVLEGASVGPLIELAIDFDPRVLVTALVGTAIAFGCFSGAAIVARRAEFLYLGGLLSSGVSTLLWLQLAGSIFGHSVVMLKVELYFGLLIFLGYIVFDTQEIIERSHLGELDYVKHALDLFIDFVAVFVRILTIMLKNASAKSEDENKGKKRS</sequence>
<feature type="transmembrane region" description="Helical" evidence="7">
    <location>
        <begin position="146"/>
        <end position="167"/>
    </location>
</feature>
<keyword evidence="3 7" id="KW-0812">Transmembrane</keyword>
<dbReference type="EMBL" id="JAQQAF010000005">
    <property type="protein sequence ID" value="KAJ8485335.1"/>
    <property type="molecule type" value="Genomic_DNA"/>
</dbReference>
<evidence type="ECO:0008006" key="10">
    <source>
        <dbReference type="Google" id="ProtNLM"/>
    </source>
</evidence>
<gene>
    <name evidence="8" type="ORF">OPV22_017820</name>
</gene>
<evidence type="ECO:0000256" key="5">
    <source>
        <dbReference type="ARBA" id="ARBA00022989"/>
    </source>
</evidence>
<keyword evidence="4" id="KW-0053">Apoptosis</keyword>
<keyword evidence="5 7" id="KW-1133">Transmembrane helix</keyword>
<evidence type="ECO:0000313" key="9">
    <source>
        <dbReference type="Proteomes" id="UP001222027"/>
    </source>
</evidence>
<protein>
    <recommendedName>
        <fullName evidence="10">Bax inhibitor 1</fullName>
    </recommendedName>
</protein>
<keyword evidence="6 7" id="KW-0472">Membrane</keyword>
<dbReference type="GO" id="GO:0016020">
    <property type="term" value="C:membrane"/>
    <property type="evidence" value="ECO:0007669"/>
    <property type="project" value="UniProtKB-SubCell"/>
</dbReference>
<feature type="transmembrane region" description="Helical" evidence="7">
    <location>
        <begin position="200"/>
        <end position="217"/>
    </location>
</feature>
<organism evidence="8 9">
    <name type="scientific">Ensete ventricosum</name>
    <name type="common">Abyssinian banana</name>
    <name type="synonym">Musa ensete</name>
    <dbReference type="NCBI Taxonomy" id="4639"/>
    <lineage>
        <taxon>Eukaryota</taxon>
        <taxon>Viridiplantae</taxon>
        <taxon>Streptophyta</taxon>
        <taxon>Embryophyta</taxon>
        <taxon>Tracheophyta</taxon>
        <taxon>Spermatophyta</taxon>
        <taxon>Magnoliopsida</taxon>
        <taxon>Liliopsida</taxon>
        <taxon>Zingiberales</taxon>
        <taxon>Musaceae</taxon>
        <taxon>Ensete</taxon>
    </lineage>
</organism>
<comment type="subcellular location">
    <subcellularLocation>
        <location evidence="1">Membrane</location>
        <topology evidence="1">Multi-pass membrane protein</topology>
    </subcellularLocation>
</comment>
<dbReference type="InterPro" id="IPR006214">
    <property type="entry name" value="Bax_inhibitor_1-related"/>
</dbReference>
<dbReference type="Proteomes" id="UP001222027">
    <property type="component" value="Unassembled WGS sequence"/>
</dbReference>
<dbReference type="AlphaFoldDB" id="A0AAV8PFM8"/>
<reference evidence="8 9" key="1">
    <citation type="submission" date="2022-12" db="EMBL/GenBank/DDBJ databases">
        <title>Chromosome-scale assembly of the Ensete ventricosum genome.</title>
        <authorList>
            <person name="Dussert Y."/>
            <person name="Stocks J."/>
            <person name="Wendawek A."/>
            <person name="Woldeyes F."/>
            <person name="Nichols R.A."/>
            <person name="Borrell J.S."/>
        </authorList>
    </citation>
    <scope>NUCLEOTIDE SEQUENCE [LARGE SCALE GENOMIC DNA]</scope>
    <source>
        <strain evidence="9">cv. Maze</strain>
        <tissue evidence="8">Seeds</tissue>
    </source>
</reference>
<keyword evidence="9" id="KW-1185">Reference proteome</keyword>
<feature type="transmembrane region" description="Helical" evidence="7">
    <location>
        <begin position="92"/>
        <end position="110"/>
    </location>
</feature>
<feature type="transmembrane region" description="Helical" evidence="7">
    <location>
        <begin position="116"/>
        <end position="134"/>
    </location>
</feature>
<dbReference type="InterPro" id="IPR006213">
    <property type="entry name" value="Bax_inhbtr1_CS"/>
</dbReference>
<feature type="transmembrane region" description="Helical" evidence="7">
    <location>
        <begin position="173"/>
        <end position="193"/>
    </location>
</feature>
<dbReference type="PANTHER" id="PTHR23291">
    <property type="entry name" value="BAX INHIBITOR-RELATED"/>
    <property type="match status" value="1"/>
</dbReference>
<comment type="caution">
    <text evidence="8">The sequence shown here is derived from an EMBL/GenBank/DDBJ whole genome shotgun (WGS) entry which is preliminary data.</text>
</comment>
<evidence type="ECO:0000256" key="7">
    <source>
        <dbReference type="RuleBase" id="RU004379"/>
    </source>
</evidence>
<comment type="similarity">
    <text evidence="2 7">Belongs to the BI1 family.</text>
</comment>
<evidence type="ECO:0000256" key="1">
    <source>
        <dbReference type="ARBA" id="ARBA00004141"/>
    </source>
</evidence>
<evidence type="ECO:0000256" key="4">
    <source>
        <dbReference type="ARBA" id="ARBA00022703"/>
    </source>
</evidence>
<evidence type="ECO:0000313" key="8">
    <source>
        <dbReference type="EMBL" id="KAJ8485335.1"/>
    </source>
</evidence>
<dbReference type="Pfam" id="PF01027">
    <property type="entry name" value="Bax1-I"/>
    <property type="match status" value="1"/>
</dbReference>